<sequence length="62" mass="6940">MMQTCLQACFFLQHACTAVPGTERGCTFSGVLSCARLKPQLKSDFTQLTKKKQEVTERQRSA</sequence>
<reference evidence="1" key="1">
    <citation type="submission" date="2020-02" db="EMBL/GenBank/DDBJ databases">
        <title>Genome sequencing of the panga catfish, Pangasius djambal.</title>
        <authorList>
            <person name="Wen M."/>
            <person name="Zahm M."/>
            <person name="Roques C."/>
            <person name="Cabau C."/>
            <person name="Klopp C."/>
            <person name="Donnadieu C."/>
            <person name="Jouanno E."/>
            <person name="Avarre J.-C."/>
            <person name="Campet M."/>
            <person name="Ha T."/>
            <person name="Dugue R."/>
            <person name="Lampietro C."/>
            <person name="Louis A."/>
            <person name="Herpin A."/>
            <person name="Echchiki A."/>
            <person name="Berthelot C."/>
            <person name="Parey E."/>
            <person name="Roest-Crollius H."/>
            <person name="Braasch I."/>
            <person name="Postlethwait J.H."/>
            <person name="Bobe J."/>
            <person name="Montfort J."/>
            <person name="Bouchez O."/>
            <person name="Begum T."/>
            <person name="Schartl M."/>
            <person name="Gustiano R."/>
            <person name="Guiguen Y."/>
        </authorList>
    </citation>
    <scope>NUCLEOTIDE SEQUENCE</scope>
    <source>
        <strain evidence="1">Pdj_M5554</strain>
    </source>
</reference>
<accession>A0ACC5YH60</accession>
<dbReference type="EMBL" id="CM040982">
    <property type="protein sequence ID" value="MCJ8734943.1"/>
    <property type="molecule type" value="Genomic_DNA"/>
</dbReference>
<gene>
    <name evidence="1" type="ORF">PDJAM_G00240960</name>
</gene>
<protein>
    <submittedName>
        <fullName evidence="1">Uncharacterized protein</fullName>
    </submittedName>
</protein>
<dbReference type="Proteomes" id="UP000830395">
    <property type="component" value="Chromosome 8"/>
</dbReference>
<proteinExistence type="predicted"/>
<evidence type="ECO:0000313" key="1">
    <source>
        <dbReference type="EMBL" id="MCJ8734943.1"/>
    </source>
</evidence>
<organism evidence="1 2">
    <name type="scientific">Pangasius djambal</name>
    <dbReference type="NCBI Taxonomy" id="1691987"/>
    <lineage>
        <taxon>Eukaryota</taxon>
        <taxon>Metazoa</taxon>
        <taxon>Chordata</taxon>
        <taxon>Craniata</taxon>
        <taxon>Vertebrata</taxon>
        <taxon>Euteleostomi</taxon>
        <taxon>Actinopterygii</taxon>
        <taxon>Neopterygii</taxon>
        <taxon>Teleostei</taxon>
        <taxon>Ostariophysi</taxon>
        <taxon>Siluriformes</taxon>
        <taxon>Pangasiidae</taxon>
        <taxon>Pangasius</taxon>
    </lineage>
</organism>
<keyword evidence="2" id="KW-1185">Reference proteome</keyword>
<name>A0ACC5YH60_9TELE</name>
<comment type="caution">
    <text evidence="1">The sequence shown here is derived from an EMBL/GenBank/DDBJ whole genome shotgun (WGS) entry which is preliminary data.</text>
</comment>
<evidence type="ECO:0000313" key="2">
    <source>
        <dbReference type="Proteomes" id="UP000830395"/>
    </source>
</evidence>